<feature type="binding site" evidence="6">
    <location>
        <begin position="176"/>
        <end position="178"/>
    </location>
    <ligand>
        <name>substrate</name>
    </ligand>
</feature>
<dbReference type="EMBL" id="QKYV01000001">
    <property type="protein sequence ID" value="PZW43705.1"/>
    <property type="molecule type" value="Genomic_DNA"/>
</dbReference>
<evidence type="ECO:0000256" key="3">
    <source>
        <dbReference type="ARBA" id="ARBA00022729"/>
    </source>
</evidence>
<proteinExistence type="predicted"/>
<dbReference type="AlphaFoldDB" id="A0A2W7IF17"/>
<dbReference type="PIRSF" id="PIRSF031924">
    <property type="entry name" value="Pi-irrepressible_AP"/>
    <property type="match status" value="1"/>
</dbReference>
<sequence length="562" mass="63448">MKKITLLLVLTALFYQCKTSKLDQNNSLTDGIDSTSTNPLSQQPKLVVGVVVDQMRYDYLTRFWDHFREDGFKKLVGEGFTCNNNHYNYVPTYTGPGHASIYTGTSPKNHGIISNNWYDKFSNEYVYCAQDDTRETIGAETTAGQMSPWRMQTTTVSDQNRLHTQFRGKTIGVALKDRGAILPAGHTANAAYWFYGKDKGVFITSSFYRNDLPQWVKDFNASGKVESYLKPWNTLKDITTYIESGADKNDFEHRFRGKETATFPYDLNELSEENGGYDILKSTPYGNNISTDFALAAIDGEQLGQDEFTDFLTLSYSSPDYIGHSFGVNSKEVQDNYVRLDEDIARLIKNLDEKVGKGNYTLFLTADHGAVHVPNYLKSKKIPAGYMNSKALKEKVNQFLGEEYGILDLIKNVSNNQIFFDKEMLREKNIKAIDLANHLKGFLIDQPHLYKVYTREEVEAMNSNDKLKHFVENGFHQQRSGDVIFLYDPAFISYSGVGSTHGSSMTYDTHVPLIFYGMGIQKGQTYAKTEITDIAPTISALLGIAFPNAVTGEVIQEVLEKK</sequence>
<dbReference type="NCBIfam" id="NF042991">
    <property type="entry name" value="alk_phos_PafA"/>
    <property type="match status" value="1"/>
</dbReference>
<dbReference type="Proteomes" id="UP000249542">
    <property type="component" value="Unassembled WGS sequence"/>
</dbReference>
<organism evidence="7 8">
    <name type="scientific">Mesonia algae</name>
    <dbReference type="NCBI Taxonomy" id="213248"/>
    <lineage>
        <taxon>Bacteria</taxon>
        <taxon>Pseudomonadati</taxon>
        <taxon>Bacteroidota</taxon>
        <taxon>Flavobacteriia</taxon>
        <taxon>Flavobacteriales</taxon>
        <taxon>Flavobacteriaceae</taxon>
        <taxon>Mesonia</taxon>
    </lineage>
</organism>
<dbReference type="InterPro" id="IPR002591">
    <property type="entry name" value="Phosphodiest/P_Trfase"/>
</dbReference>
<dbReference type="GO" id="GO:0004035">
    <property type="term" value="F:alkaline phosphatase activity"/>
    <property type="evidence" value="ECO:0007669"/>
    <property type="project" value="InterPro"/>
</dbReference>
<dbReference type="CDD" id="cd16016">
    <property type="entry name" value="AP-SPAP"/>
    <property type="match status" value="1"/>
</dbReference>
<keyword evidence="2 4" id="KW-0479">Metal-binding</keyword>
<keyword evidence="8" id="KW-1185">Reference proteome</keyword>
<dbReference type="PANTHER" id="PTHR10151">
    <property type="entry name" value="ECTONUCLEOTIDE PYROPHOSPHATASE/PHOSPHODIESTERASE"/>
    <property type="match status" value="1"/>
</dbReference>
<dbReference type="InterPro" id="IPR026263">
    <property type="entry name" value="Alkaline_phosphatase_prok"/>
</dbReference>
<dbReference type="GO" id="GO:0046872">
    <property type="term" value="F:metal ion binding"/>
    <property type="evidence" value="ECO:0007669"/>
    <property type="project" value="UniProtKB-KW"/>
</dbReference>
<dbReference type="InterPro" id="IPR017850">
    <property type="entry name" value="Alkaline_phosphatase_core_sf"/>
</dbReference>
<evidence type="ECO:0000256" key="4">
    <source>
        <dbReference type="PIRNR" id="PIRNR031924"/>
    </source>
</evidence>
<dbReference type="Gene3D" id="3.30.1360.150">
    <property type="match status" value="1"/>
</dbReference>
<keyword evidence="1 5" id="KW-0597">Phosphoprotein</keyword>
<evidence type="ECO:0000256" key="6">
    <source>
        <dbReference type="PIRSR" id="PIRSR031924-51"/>
    </source>
</evidence>
<accession>A0A2W7IF17</accession>
<evidence type="ECO:0000256" key="5">
    <source>
        <dbReference type="PIRSR" id="PIRSR031924-50"/>
    </source>
</evidence>
<feature type="active site" description="Phosphothreonine intermediate" evidence="5">
    <location>
        <position position="94"/>
    </location>
</feature>
<dbReference type="Pfam" id="PF01663">
    <property type="entry name" value="Phosphodiest"/>
    <property type="match status" value="1"/>
</dbReference>
<evidence type="ECO:0000313" key="8">
    <source>
        <dbReference type="Proteomes" id="UP000249542"/>
    </source>
</evidence>
<feature type="binding site" evidence="6">
    <location>
        <position position="115"/>
    </location>
    <ligand>
        <name>substrate</name>
    </ligand>
</feature>
<keyword evidence="3" id="KW-0732">Signal</keyword>
<dbReference type="PANTHER" id="PTHR10151:SF120">
    <property type="entry name" value="BIS(5'-ADENOSYL)-TRIPHOSPHATASE"/>
    <property type="match status" value="1"/>
</dbReference>
<dbReference type="RefSeq" id="WP_111539402.1">
    <property type="nucleotide sequence ID" value="NZ_QKYV01000001.1"/>
</dbReference>
<dbReference type="SUPFAM" id="SSF53649">
    <property type="entry name" value="Alkaline phosphatase-like"/>
    <property type="match status" value="1"/>
</dbReference>
<evidence type="ECO:0000256" key="2">
    <source>
        <dbReference type="ARBA" id="ARBA00022723"/>
    </source>
</evidence>
<protein>
    <submittedName>
        <fullName evidence="7">Putative AlkP superfamily pyrophosphatase or phosphodiesterase</fullName>
    </submittedName>
</protein>
<evidence type="ECO:0000313" key="7">
    <source>
        <dbReference type="EMBL" id="PZW43705.1"/>
    </source>
</evidence>
<reference evidence="7 8" key="1">
    <citation type="submission" date="2018-06" db="EMBL/GenBank/DDBJ databases">
        <title>Genomic Encyclopedia of Archaeal and Bacterial Type Strains, Phase II (KMG-II): from individual species to whole genera.</title>
        <authorList>
            <person name="Goeker M."/>
        </authorList>
    </citation>
    <scope>NUCLEOTIDE SEQUENCE [LARGE SCALE GENOMIC DNA]</scope>
    <source>
        <strain evidence="7 8">DSM 15361</strain>
    </source>
</reference>
<name>A0A2W7IF17_9FLAO</name>
<evidence type="ECO:0000256" key="1">
    <source>
        <dbReference type="ARBA" id="ARBA00022553"/>
    </source>
</evidence>
<gene>
    <name evidence="7" type="ORF">LX95_00027</name>
</gene>
<comment type="caution">
    <text evidence="7">The sequence shown here is derived from an EMBL/GenBank/DDBJ whole genome shotgun (WGS) entry which is preliminary data.</text>
</comment>
<dbReference type="Gene3D" id="3.40.720.10">
    <property type="entry name" value="Alkaline Phosphatase, subunit A"/>
    <property type="match status" value="1"/>
</dbReference>